<dbReference type="PANTHER" id="PTHR20857:SF23">
    <property type="entry name" value="THIAMINE BIOSYNTHETIC BIFUNCTIONAL ENZYME"/>
    <property type="match status" value="1"/>
</dbReference>
<evidence type="ECO:0000313" key="13">
    <source>
        <dbReference type="EMBL" id="ASV69634.1"/>
    </source>
</evidence>
<dbReference type="GO" id="GO:0000287">
    <property type="term" value="F:magnesium ion binding"/>
    <property type="evidence" value="ECO:0007669"/>
    <property type="project" value="UniProtKB-UniRule"/>
</dbReference>
<dbReference type="KEGG" id="bko:CKF48_21385"/>
<dbReference type="InterPro" id="IPR034291">
    <property type="entry name" value="TMP_synthase"/>
</dbReference>
<organism evidence="13 14">
    <name type="scientific">Cytobacillus kochii</name>
    <dbReference type="NCBI Taxonomy" id="859143"/>
    <lineage>
        <taxon>Bacteria</taxon>
        <taxon>Bacillati</taxon>
        <taxon>Bacillota</taxon>
        <taxon>Bacilli</taxon>
        <taxon>Bacillales</taxon>
        <taxon>Bacillaceae</taxon>
        <taxon>Cytobacillus</taxon>
    </lineage>
</organism>
<feature type="binding site" evidence="9">
    <location>
        <position position="75"/>
    </location>
    <ligand>
        <name>4-amino-2-methyl-5-(diphosphooxymethyl)pyrimidine</name>
        <dbReference type="ChEBI" id="CHEBI:57841"/>
    </ligand>
</feature>
<keyword evidence="5 9" id="KW-0784">Thiamine biosynthesis</keyword>
<feature type="binding site" evidence="9">
    <location>
        <begin position="43"/>
        <end position="47"/>
    </location>
    <ligand>
        <name>4-amino-2-methyl-5-(diphosphooxymethyl)pyrimidine</name>
        <dbReference type="ChEBI" id="CHEBI:57841"/>
    </ligand>
</feature>
<evidence type="ECO:0000256" key="6">
    <source>
        <dbReference type="ARBA" id="ARBA00047334"/>
    </source>
</evidence>
<dbReference type="UniPathway" id="UPA00060">
    <property type="reaction ID" value="UER00141"/>
</dbReference>
<evidence type="ECO:0000256" key="1">
    <source>
        <dbReference type="ARBA" id="ARBA00005165"/>
    </source>
</evidence>
<comment type="catalytic activity">
    <reaction evidence="7 9 10">
        <text>2-(2-carboxy-4-methylthiazol-5-yl)ethyl phosphate + 4-amino-2-methyl-5-(diphosphooxymethyl)pyrimidine + 2 H(+) = thiamine phosphate + CO2 + diphosphate</text>
        <dbReference type="Rhea" id="RHEA:47848"/>
        <dbReference type="ChEBI" id="CHEBI:15378"/>
        <dbReference type="ChEBI" id="CHEBI:16526"/>
        <dbReference type="ChEBI" id="CHEBI:33019"/>
        <dbReference type="ChEBI" id="CHEBI:37575"/>
        <dbReference type="ChEBI" id="CHEBI:57841"/>
        <dbReference type="ChEBI" id="CHEBI:62890"/>
        <dbReference type="EC" id="2.5.1.3"/>
    </reaction>
</comment>
<feature type="binding site" evidence="9">
    <location>
        <position position="170"/>
    </location>
    <ligand>
        <name>2-[(2R,5Z)-2-carboxy-4-methylthiazol-5(2H)-ylidene]ethyl phosphate</name>
        <dbReference type="ChEBI" id="CHEBI:62899"/>
    </ligand>
</feature>
<dbReference type="NCBIfam" id="TIGR00693">
    <property type="entry name" value="thiE"/>
    <property type="match status" value="1"/>
</dbReference>
<dbReference type="GO" id="GO:0009229">
    <property type="term" value="P:thiamine diphosphate biosynthetic process"/>
    <property type="evidence" value="ECO:0007669"/>
    <property type="project" value="UniProtKB-UniRule"/>
</dbReference>
<keyword evidence="3 9" id="KW-0479">Metal-binding</keyword>
<feature type="domain" description="Thiamine phosphate synthase/TenI" evidence="12">
    <location>
        <begin position="14"/>
        <end position="193"/>
    </location>
</feature>
<evidence type="ECO:0000256" key="7">
    <source>
        <dbReference type="ARBA" id="ARBA00047851"/>
    </source>
</evidence>
<sequence length="211" mass="22667">MARWSEAKLMDYRLYLVTDDKIANNELYDIVRSGVKGGVTIVQLREKTADGQLFYEKAKILQSILKPLDIPLIINDRVDIALAVGAAGVHVGQDDLPCAVVRKIVPDDMVVGISVSNVEEAKLAQEQGANYVGIGSVFPTTSKSDADLLAPGMLEEIIAAIDIPAVAIGGIQLENIKMLKNRGLAGVSVVSAISKSKNPEKSARDLLQLFL</sequence>
<feature type="binding site" evidence="9">
    <location>
        <position position="114"/>
    </location>
    <ligand>
        <name>4-amino-2-methyl-5-(diphosphooxymethyl)pyrimidine</name>
        <dbReference type="ChEBI" id="CHEBI:57841"/>
    </ligand>
</feature>
<dbReference type="Proteomes" id="UP000215137">
    <property type="component" value="Chromosome"/>
</dbReference>
<dbReference type="HAMAP" id="MF_00097">
    <property type="entry name" value="TMP_synthase"/>
    <property type="match status" value="1"/>
</dbReference>
<feature type="binding site" evidence="9">
    <location>
        <position position="143"/>
    </location>
    <ligand>
        <name>4-amino-2-methyl-5-(diphosphooxymethyl)pyrimidine</name>
        <dbReference type="ChEBI" id="CHEBI:57841"/>
    </ligand>
</feature>
<dbReference type="CDD" id="cd00564">
    <property type="entry name" value="TMP_TenI"/>
    <property type="match status" value="1"/>
</dbReference>
<dbReference type="GO" id="GO:0004789">
    <property type="term" value="F:thiamine-phosphate diphosphorylase activity"/>
    <property type="evidence" value="ECO:0007669"/>
    <property type="project" value="UniProtKB-UniRule"/>
</dbReference>
<evidence type="ECO:0000256" key="10">
    <source>
        <dbReference type="RuleBase" id="RU003826"/>
    </source>
</evidence>
<dbReference type="GO" id="GO:0005737">
    <property type="term" value="C:cytoplasm"/>
    <property type="evidence" value="ECO:0007669"/>
    <property type="project" value="TreeGrafter"/>
</dbReference>
<dbReference type="FunFam" id="3.20.20.70:FF:000096">
    <property type="entry name" value="Thiamine-phosphate synthase"/>
    <property type="match status" value="1"/>
</dbReference>
<evidence type="ECO:0000313" key="14">
    <source>
        <dbReference type="Proteomes" id="UP000215137"/>
    </source>
</evidence>
<comment type="function">
    <text evidence="9">Condenses 4-methyl-5-(beta-hydroxyethyl)thiazole monophosphate (THZ-P) and 2-methyl-4-amino-5-hydroxymethyl pyrimidine pyrophosphate (HMP-PP) to form thiamine monophosphate (TMP).</text>
</comment>
<dbReference type="Gene3D" id="3.20.20.70">
    <property type="entry name" value="Aldolase class I"/>
    <property type="match status" value="1"/>
</dbReference>
<proteinExistence type="inferred from homology"/>
<dbReference type="Pfam" id="PF02581">
    <property type="entry name" value="TMP-TENI"/>
    <property type="match status" value="1"/>
</dbReference>
<keyword evidence="4 9" id="KW-0460">Magnesium</keyword>
<comment type="cofactor">
    <cofactor evidence="9">
        <name>Mg(2+)</name>
        <dbReference type="ChEBI" id="CHEBI:18420"/>
    </cofactor>
    <text evidence="9">Binds 1 Mg(2+) ion per subunit.</text>
</comment>
<accession>A0A248TN27</accession>
<dbReference type="InterPro" id="IPR036206">
    <property type="entry name" value="ThiamineP_synth_sf"/>
</dbReference>
<dbReference type="AlphaFoldDB" id="A0A248TN27"/>
<comment type="catalytic activity">
    <reaction evidence="6 9 10">
        <text>4-methyl-5-(2-phosphooxyethyl)-thiazole + 4-amino-2-methyl-5-(diphosphooxymethyl)pyrimidine + H(+) = thiamine phosphate + diphosphate</text>
        <dbReference type="Rhea" id="RHEA:22328"/>
        <dbReference type="ChEBI" id="CHEBI:15378"/>
        <dbReference type="ChEBI" id="CHEBI:33019"/>
        <dbReference type="ChEBI" id="CHEBI:37575"/>
        <dbReference type="ChEBI" id="CHEBI:57841"/>
        <dbReference type="ChEBI" id="CHEBI:58296"/>
        <dbReference type="EC" id="2.5.1.3"/>
    </reaction>
</comment>
<name>A0A248TN27_9BACI</name>
<protein>
    <recommendedName>
        <fullName evidence="9">Thiamine-phosphate synthase</fullName>
        <shortName evidence="9">TP synthase</shortName>
        <shortName evidence="9">TPS</shortName>
        <ecNumber evidence="9">2.5.1.3</ecNumber>
    </recommendedName>
    <alternativeName>
        <fullName evidence="9">Thiamine-phosphate pyrophosphorylase</fullName>
        <shortName evidence="9">TMP pyrophosphorylase</shortName>
        <shortName evidence="9">TMP-PPase</shortName>
    </alternativeName>
</protein>
<reference evidence="13 14" key="1">
    <citation type="submission" date="2017-08" db="EMBL/GenBank/DDBJ databases">
        <title>Complete Genome Sequence of Bacillus kochii Oregon-R-modENCODE STRAIN BDGP4, isolated from Drosophila melanogaster gut.</title>
        <authorList>
            <person name="Wan K.H."/>
            <person name="Yu C."/>
            <person name="Park S."/>
            <person name="Hammonds A.S."/>
            <person name="Booth B.W."/>
            <person name="Celniker S.E."/>
        </authorList>
    </citation>
    <scope>NUCLEOTIDE SEQUENCE [LARGE SCALE GENOMIC DNA]</scope>
    <source>
        <strain evidence="13 14">BDGP4</strain>
    </source>
</reference>
<dbReference type="SUPFAM" id="SSF51391">
    <property type="entry name" value="Thiamin phosphate synthase"/>
    <property type="match status" value="1"/>
</dbReference>
<evidence type="ECO:0000259" key="12">
    <source>
        <dbReference type="Pfam" id="PF02581"/>
    </source>
</evidence>
<comment type="similarity">
    <text evidence="9 10">Belongs to the thiamine-phosphate synthase family.</text>
</comment>
<dbReference type="InterPro" id="IPR013785">
    <property type="entry name" value="Aldolase_TIM"/>
</dbReference>
<dbReference type="GO" id="GO:0009228">
    <property type="term" value="P:thiamine biosynthetic process"/>
    <property type="evidence" value="ECO:0007669"/>
    <property type="project" value="UniProtKB-KW"/>
</dbReference>
<dbReference type="EMBL" id="CP022983">
    <property type="protein sequence ID" value="ASV69634.1"/>
    <property type="molecule type" value="Genomic_DNA"/>
</dbReference>
<dbReference type="EC" id="2.5.1.3" evidence="9"/>
<dbReference type="InterPro" id="IPR022998">
    <property type="entry name" value="ThiamineP_synth_TenI"/>
</dbReference>
<evidence type="ECO:0000256" key="3">
    <source>
        <dbReference type="ARBA" id="ARBA00022723"/>
    </source>
</evidence>
<feature type="binding site" evidence="9">
    <location>
        <begin position="190"/>
        <end position="191"/>
    </location>
    <ligand>
        <name>2-[(2R,5Z)-2-carboxy-4-methylthiazol-5(2H)-ylidene]ethyl phosphate</name>
        <dbReference type="ChEBI" id="CHEBI:62899"/>
    </ligand>
</feature>
<evidence type="ECO:0000256" key="9">
    <source>
        <dbReference type="HAMAP-Rule" id="MF_00097"/>
    </source>
</evidence>
<evidence type="ECO:0000256" key="2">
    <source>
        <dbReference type="ARBA" id="ARBA00022679"/>
    </source>
</evidence>
<feature type="binding site" evidence="9">
    <location>
        <begin position="140"/>
        <end position="142"/>
    </location>
    <ligand>
        <name>2-[(2R,5Z)-2-carboxy-4-methylthiazol-5(2H)-ylidene]ethyl phosphate</name>
        <dbReference type="ChEBI" id="CHEBI:62899"/>
    </ligand>
</feature>
<comment type="catalytic activity">
    <reaction evidence="8 9 10">
        <text>2-[(2R,5Z)-2-carboxy-4-methylthiazol-5(2H)-ylidene]ethyl phosphate + 4-amino-2-methyl-5-(diphosphooxymethyl)pyrimidine + 2 H(+) = thiamine phosphate + CO2 + diphosphate</text>
        <dbReference type="Rhea" id="RHEA:47844"/>
        <dbReference type="ChEBI" id="CHEBI:15378"/>
        <dbReference type="ChEBI" id="CHEBI:16526"/>
        <dbReference type="ChEBI" id="CHEBI:33019"/>
        <dbReference type="ChEBI" id="CHEBI:37575"/>
        <dbReference type="ChEBI" id="CHEBI:57841"/>
        <dbReference type="ChEBI" id="CHEBI:62899"/>
        <dbReference type="EC" id="2.5.1.3"/>
    </reaction>
</comment>
<dbReference type="PANTHER" id="PTHR20857">
    <property type="entry name" value="THIAMINE-PHOSPHATE PYROPHOSPHORYLASE"/>
    <property type="match status" value="1"/>
</dbReference>
<feature type="binding site" evidence="9">
    <location>
        <position position="95"/>
    </location>
    <ligand>
        <name>Mg(2+)</name>
        <dbReference type="ChEBI" id="CHEBI:18420"/>
    </ligand>
</feature>
<gene>
    <name evidence="9 13" type="primary">thiE</name>
    <name evidence="13" type="ORF">CKF48_21385</name>
</gene>
<feature type="binding site" evidence="9">
    <location>
        <position position="76"/>
    </location>
    <ligand>
        <name>Mg(2+)</name>
        <dbReference type="ChEBI" id="CHEBI:18420"/>
    </ligand>
</feature>
<evidence type="ECO:0000256" key="4">
    <source>
        <dbReference type="ARBA" id="ARBA00022842"/>
    </source>
</evidence>
<evidence type="ECO:0000256" key="5">
    <source>
        <dbReference type="ARBA" id="ARBA00022977"/>
    </source>
</evidence>
<dbReference type="OrthoDB" id="9812206at2"/>
<evidence type="ECO:0000256" key="11">
    <source>
        <dbReference type="RuleBase" id="RU004253"/>
    </source>
</evidence>
<keyword evidence="2 9" id="KW-0808">Transferase</keyword>
<evidence type="ECO:0000256" key="8">
    <source>
        <dbReference type="ARBA" id="ARBA00047883"/>
    </source>
</evidence>
<comment type="pathway">
    <text evidence="1 9 11">Cofactor biosynthesis; thiamine diphosphate biosynthesis; thiamine phosphate from 4-amino-2-methyl-5-diphosphomethylpyrimidine and 4-methyl-5-(2-phosphoethyl)-thiazole: step 1/1.</text>
</comment>
<keyword evidence="14" id="KW-1185">Reference proteome</keyword>